<evidence type="ECO:0000256" key="2">
    <source>
        <dbReference type="ARBA" id="ARBA00008670"/>
    </source>
</evidence>
<evidence type="ECO:0000259" key="5">
    <source>
        <dbReference type="PROSITE" id="PS50049"/>
    </source>
</evidence>
<keyword evidence="7" id="KW-1185">Reference proteome</keyword>
<dbReference type="PANTHER" id="PTHR11471:SF13">
    <property type="entry name" value="TNF FAMILY PROFILE DOMAIN-CONTAINING PROTEIN"/>
    <property type="match status" value="1"/>
</dbReference>
<evidence type="ECO:0000313" key="6">
    <source>
        <dbReference type="EMBL" id="CAH3150505.1"/>
    </source>
</evidence>
<gene>
    <name evidence="6" type="ORF">PLOB_00047630</name>
</gene>
<dbReference type="InterPro" id="IPR008983">
    <property type="entry name" value="Tumour_necrosis_fac-like_dom"/>
</dbReference>
<dbReference type="InterPro" id="IPR006052">
    <property type="entry name" value="TNF_dom"/>
</dbReference>
<sequence>MQTQYPTQAVHLEVPPQYPQFPSMPSAHLESHGERKVCPQEETITHWNPSNPKSHLLGGFHYNTQSGVLTVPYTGRYYVYAQVFFVARPFLSKNRVLVMAGNRVLLMIHKDLLGDPIEETGTAGGVFVLSAGEQISLKPTTYDTALWFGPNHCYFGAYMVSP</sequence>
<dbReference type="Gene3D" id="2.60.120.40">
    <property type="match status" value="1"/>
</dbReference>
<name>A0ABN8PXY0_9CNID</name>
<dbReference type="SUPFAM" id="SSF49842">
    <property type="entry name" value="TNF-like"/>
    <property type="match status" value="1"/>
</dbReference>
<evidence type="ECO:0000313" key="7">
    <source>
        <dbReference type="Proteomes" id="UP001159405"/>
    </source>
</evidence>
<evidence type="ECO:0000256" key="1">
    <source>
        <dbReference type="ARBA" id="ARBA00004370"/>
    </source>
</evidence>
<keyword evidence="4" id="KW-0472">Membrane</keyword>
<dbReference type="Proteomes" id="UP001159405">
    <property type="component" value="Unassembled WGS sequence"/>
</dbReference>
<comment type="caution">
    <text evidence="6">The sequence shown here is derived from an EMBL/GenBank/DDBJ whole genome shotgun (WGS) entry which is preliminary data.</text>
</comment>
<feature type="domain" description="THD" evidence="5">
    <location>
        <begin position="25"/>
        <end position="160"/>
    </location>
</feature>
<accession>A0ABN8PXY0</accession>
<organism evidence="6 7">
    <name type="scientific">Porites lobata</name>
    <dbReference type="NCBI Taxonomy" id="104759"/>
    <lineage>
        <taxon>Eukaryota</taxon>
        <taxon>Metazoa</taxon>
        <taxon>Cnidaria</taxon>
        <taxon>Anthozoa</taxon>
        <taxon>Hexacorallia</taxon>
        <taxon>Scleractinia</taxon>
        <taxon>Fungiina</taxon>
        <taxon>Poritidae</taxon>
        <taxon>Porites</taxon>
    </lineage>
</organism>
<protein>
    <recommendedName>
        <fullName evidence="5">THD domain-containing protein</fullName>
    </recommendedName>
</protein>
<dbReference type="Pfam" id="PF00229">
    <property type="entry name" value="TNF"/>
    <property type="match status" value="1"/>
</dbReference>
<dbReference type="EMBL" id="CALNXK010000089">
    <property type="protein sequence ID" value="CAH3150505.1"/>
    <property type="molecule type" value="Genomic_DNA"/>
</dbReference>
<dbReference type="PANTHER" id="PTHR11471">
    <property type="entry name" value="TUMOR NECROSIS FACTOR FAMILY MEMBER"/>
    <property type="match status" value="1"/>
</dbReference>
<evidence type="ECO:0000256" key="3">
    <source>
        <dbReference type="ARBA" id="ARBA00022514"/>
    </source>
</evidence>
<reference evidence="6 7" key="1">
    <citation type="submission" date="2022-05" db="EMBL/GenBank/DDBJ databases">
        <authorList>
            <consortium name="Genoscope - CEA"/>
            <person name="William W."/>
        </authorList>
    </citation>
    <scope>NUCLEOTIDE SEQUENCE [LARGE SCALE GENOMIC DNA]</scope>
</reference>
<dbReference type="PROSITE" id="PS50049">
    <property type="entry name" value="THD_2"/>
    <property type="match status" value="1"/>
</dbReference>
<keyword evidence="3" id="KW-0202">Cytokine</keyword>
<evidence type="ECO:0000256" key="4">
    <source>
        <dbReference type="ARBA" id="ARBA00023136"/>
    </source>
</evidence>
<comment type="subcellular location">
    <subcellularLocation>
        <location evidence="1">Membrane</location>
    </subcellularLocation>
</comment>
<comment type="similarity">
    <text evidence="2">Belongs to the tumor necrosis factor family.</text>
</comment>
<proteinExistence type="inferred from homology"/>